<protein>
    <submittedName>
        <fullName evidence="1">Uncharacterized protein</fullName>
    </submittedName>
</protein>
<organism evidence="1 2">
    <name type="scientific">Neptuniibacter caesariensis</name>
    <dbReference type="NCBI Taxonomy" id="207954"/>
    <lineage>
        <taxon>Bacteria</taxon>
        <taxon>Pseudomonadati</taxon>
        <taxon>Pseudomonadota</taxon>
        <taxon>Gammaproteobacteria</taxon>
        <taxon>Oceanospirillales</taxon>
        <taxon>Oceanospirillaceae</taxon>
        <taxon>Neptuniibacter</taxon>
    </lineage>
</organism>
<evidence type="ECO:0000313" key="2">
    <source>
        <dbReference type="Proteomes" id="UP000243469"/>
    </source>
</evidence>
<reference evidence="1 2" key="1">
    <citation type="submission" date="2017-10" db="EMBL/GenBank/DDBJ databases">
        <title>Novel microbial diversity and functional potential in the marine mammal oral microbiome.</title>
        <authorList>
            <person name="Dudek N.K."/>
            <person name="Sun C.L."/>
            <person name="Burstein D."/>
            <person name="Kantor R.S."/>
            <person name="Aliaga Goltsman D.S."/>
            <person name="Bik E.M."/>
            <person name="Thomas B.C."/>
            <person name="Banfield J.F."/>
            <person name="Relman D.A."/>
        </authorList>
    </citation>
    <scope>NUCLEOTIDE SEQUENCE [LARGE SCALE GENOMIC DNA]</scope>
    <source>
        <strain evidence="1">DOLJORAL78_47_21</strain>
    </source>
</reference>
<gene>
    <name evidence="1" type="ORF">CSA60_04455</name>
</gene>
<comment type="caution">
    <text evidence="1">The sequence shown here is derived from an EMBL/GenBank/DDBJ whole genome shotgun (WGS) entry which is preliminary data.</text>
</comment>
<evidence type="ECO:0000313" key="1">
    <source>
        <dbReference type="EMBL" id="PIE23381.1"/>
    </source>
</evidence>
<dbReference type="EMBL" id="PDSH01000022">
    <property type="protein sequence ID" value="PIE23381.1"/>
    <property type="molecule type" value="Genomic_DNA"/>
</dbReference>
<name>A0A2G6JIW1_NEPCE</name>
<dbReference type="AlphaFoldDB" id="A0A2G6JIW1"/>
<dbReference type="STRING" id="207954.MED92_17162"/>
<sequence length="69" mass="7676">MNTDCTHCFELMHSGKEHPQLNTVSDLEHSQICKCGHCGAMLMSNADSWSIVIKGSVARHHKNQKRNAA</sequence>
<accession>A0A2G6JIW1</accession>
<proteinExistence type="predicted"/>
<dbReference type="Proteomes" id="UP000243469">
    <property type="component" value="Unassembled WGS sequence"/>
</dbReference>